<feature type="transmembrane region" description="Helical" evidence="12">
    <location>
        <begin position="131"/>
        <end position="149"/>
    </location>
</feature>
<dbReference type="Pfam" id="PF03062">
    <property type="entry name" value="MBOAT"/>
    <property type="match status" value="1"/>
</dbReference>
<name>A0A9P0A5P7_BEMTA</name>
<evidence type="ECO:0000256" key="12">
    <source>
        <dbReference type="SAM" id="Phobius"/>
    </source>
</evidence>
<dbReference type="Proteomes" id="UP001152759">
    <property type="component" value="Chromosome 2"/>
</dbReference>
<keyword evidence="5 12" id="KW-1133">Transmembrane helix</keyword>
<dbReference type="GO" id="GO:0016020">
    <property type="term" value="C:membrane"/>
    <property type="evidence" value="ECO:0007669"/>
    <property type="project" value="UniProtKB-SubCell"/>
</dbReference>
<keyword evidence="3" id="KW-0879">Wnt signaling pathway</keyword>
<comment type="catalytic activity">
    <reaction evidence="11">
        <text>[Wnt protein]-L-serine + (9Z)-hexadecenoyl-CoA = [Wnt protein]-O-(9Z)-hexadecenoyl-L-serine + CoA</text>
        <dbReference type="Rhea" id="RHEA:45336"/>
        <dbReference type="Rhea" id="RHEA-COMP:11170"/>
        <dbReference type="Rhea" id="RHEA-COMP:11171"/>
        <dbReference type="ChEBI" id="CHEBI:29999"/>
        <dbReference type="ChEBI" id="CHEBI:57287"/>
        <dbReference type="ChEBI" id="CHEBI:61540"/>
        <dbReference type="ChEBI" id="CHEBI:85189"/>
        <dbReference type="EC" id="2.3.1.250"/>
    </reaction>
</comment>
<accession>A0A9P0A5P7</accession>
<dbReference type="EMBL" id="OU963863">
    <property type="protein sequence ID" value="CAH0384611.1"/>
    <property type="molecule type" value="Genomic_DNA"/>
</dbReference>
<feature type="transmembrane region" description="Helical" evidence="12">
    <location>
        <begin position="445"/>
        <end position="464"/>
    </location>
</feature>
<evidence type="ECO:0000256" key="11">
    <source>
        <dbReference type="ARBA" id="ARBA00047978"/>
    </source>
</evidence>
<keyword evidence="6 12" id="KW-0472">Membrane</keyword>
<dbReference type="GO" id="GO:0005783">
    <property type="term" value="C:endoplasmic reticulum"/>
    <property type="evidence" value="ECO:0007669"/>
    <property type="project" value="TreeGrafter"/>
</dbReference>
<evidence type="ECO:0000256" key="9">
    <source>
        <dbReference type="ARBA" id="ARBA00038867"/>
    </source>
</evidence>
<evidence type="ECO:0000256" key="5">
    <source>
        <dbReference type="ARBA" id="ARBA00022989"/>
    </source>
</evidence>
<evidence type="ECO:0000256" key="6">
    <source>
        <dbReference type="ARBA" id="ARBA00023136"/>
    </source>
</evidence>
<evidence type="ECO:0000256" key="2">
    <source>
        <dbReference type="ARBA" id="ARBA00022679"/>
    </source>
</evidence>
<feature type="transmembrane region" description="Helical" evidence="12">
    <location>
        <begin position="405"/>
        <end position="425"/>
    </location>
</feature>
<dbReference type="InterPro" id="IPR049941">
    <property type="entry name" value="LPLAT_7/PORCN-like"/>
</dbReference>
<evidence type="ECO:0000256" key="7">
    <source>
        <dbReference type="ARBA" id="ARBA00023315"/>
    </source>
</evidence>
<dbReference type="InterPro" id="IPR004299">
    <property type="entry name" value="MBOAT_fam"/>
</dbReference>
<comment type="similarity">
    <text evidence="8">Belongs to the membrane-bound acyltransferase family. Porcupine subfamily.</text>
</comment>
<feature type="transmembrane region" description="Helical" evidence="12">
    <location>
        <begin position="96"/>
        <end position="119"/>
    </location>
</feature>
<dbReference type="PANTHER" id="PTHR13906">
    <property type="entry name" value="PORCUPINE"/>
    <property type="match status" value="1"/>
</dbReference>
<dbReference type="GO" id="GO:0061355">
    <property type="term" value="P:Wnt protein secretion"/>
    <property type="evidence" value="ECO:0007669"/>
    <property type="project" value="TreeGrafter"/>
</dbReference>
<evidence type="ECO:0000256" key="4">
    <source>
        <dbReference type="ARBA" id="ARBA00022692"/>
    </source>
</evidence>
<protein>
    <recommendedName>
        <fullName evidence="10">Protein-serine O-palmitoleoyltransferase porcupine</fullName>
        <ecNumber evidence="9">2.3.1.250</ecNumber>
    </recommendedName>
</protein>
<keyword evidence="7" id="KW-0012">Acyltransferase</keyword>
<dbReference type="GO" id="GO:0017147">
    <property type="term" value="F:Wnt-protein binding"/>
    <property type="evidence" value="ECO:0007669"/>
    <property type="project" value="TreeGrafter"/>
</dbReference>
<keyword evidence="4 12" id="KW-0812">Transmembrane</keyword>
<keyword evidence="2" id="KW-0808">Transferase</keyword>
<comment type="subcellular location">
    <subcellularLocation>
        <location evidence="1">Membrane</location>
        <topology evidence="1">Multi-pass membrane protein</topology>
    </subcellularLocation>
</comment>
<organism evidence="13 14">
    <name type="scientific">Bemisia tabaci</name>
    <name type="common">Sweetpotato whitefly</name>
    <name type="synonym">Aleurodes tabaci</name>
    <dbReference type="NCBI Taxonomy" id="7038"/>
    <lineage>
        <taxon>Eukaryota</taxon>
        <taxon>Metazoa</taxon>
        <taxon>Ecdysozoa</taxon>
        <taxon>Arthropoda</taxon>
        <taxon>Hexapoda</taxon>
        <taxon>Insecta</taxon>
        <taxon>Pterygota</taxon>
        <taxon>Neoptera</taxon>
        <taxon>Paraneoptera</taxon>
        <taxon>Hemiptera</taxon>
        <taxon>Sternorrhyncha</taxon>
        <taxon>Aleyrodoidea</taxon>
        <taxon>Aleyrodidae</taxon>
        <taxon>Aleyrodinae</taxon>
        <taxon>Bemisia</taxon>
    </lineage>
</organism>
<dbReference type="AlphaFoldDB" id="A0A9P0A5P7"/>
<proteinExistence type="inferred from homology"/>
<dbReference type="EC" id="2.3.1.250" evidence="9"/>
<evidence type="ECO:0000256" key="1">
    <source>
        <dbReference type="ARBA" id="ARBA00004141"/>
    </source>
</evidence>
<dbReference type="GO" id="GO:0016055">
    <property type="term" value="P:Wnt signaling pathway"/>
    <property type="evidence" value="ECO:0007669"/>
    <property type="project" value="UniProtKB-KW"/>
</dbReference>
<keyword evidence="14" id="KW-1185">Reference proteome</keyword>
<dbReference type="GO" id="GO:0030258">
    <property type="term" value="P:lipid modification"/>
    <property type="evidence" value="ECO:0007669"/>
    <property type="project" value="TreeGrafter"/>
</dbReference>
<dbReference type="GO" id="GO:1990698">
    <property type="term" value="F:palmitoleoyltransferase activity"/>
    <property type="evidence" value="ECO:0007669"/>
    <property type="project" value="UniProtKB-EC"/>
</dbReference>
<evidence type="ECO:0000256" key="3">
    <source>
        <dbReference type="ARBA" id="ARBA00022687"/>
    </source>
</evidence>
<reference evidence="13" key="1">
    <citation type="submission" date="2021-12" db="EMBL/GenBank/DDBJ databases">
        <authorList>
            <person name="King R."/>
        </authorList>
    </citation>
    <scope>NUCLEOTIDE SEQUENCE</scope>
</reference>
<gene>
    <name evidence="13" type="ORF">BEMITA_LOCUS3917</name>
</gene>
<feature type="transmembrane region" description="Helical" evidence="12">
    <location>
        <begin position="232"/>
        <end position="253"/>
    </location>
</feature>
<feature type="transmembrane region" description="Helical" evidence="12">
    <location>
        <begin position="349"/>
        <end position="370"/>
    </location>
</feature>
<evidence type="ECO:0000313" key="13">
    <source>
        <dbReference type="EMBL" id="CAH0384611.1"/>
    </source>
</evidence>
<feature type="transmembrane region" description="Helical" evidence="12">
    <location>
        <begin position="322"/>
        <end position="343"/>
    </location>
</feature>
<evidence type="ECO:0000256" key="10">
    <source>
        <dbReference type="ARBA" id="ARBA00040371"/>
    </source>
</evidence>
<sequence length="467" mass="54874">MTVGKPYFNAFFSAEGFKPLFFPNICSVCQGMAYYDYDYDDEHMDEDEDGGDNSFSINFSENFYFCVKPVVNVWVKHFCILACACFATKLASYLSVLYYFFDWLLFFIISHVIVSFIYLEFLMKSNTKRNAHLLTLCTVIFLISCEFLMKSTLWQKIRGPHMLIAMKTISLVYDHSSSSQKALPGIQEYLGYTLSPGSSVFGPWISYKDYLVFFEVNYFSWKWCEKILERSFISLIFLLFSACWFDLLLPVHWHHWVFLYRRAITIRFSHYFISSLSEAANMLAGGRIETRVTSPLEIELPYSMMQVVKHWNIPMHRWLKQYVFRVSQEFGSFFAVLATYVVSASLHGFNFRLAGILISLGFYSYVEYIFRKKLSIKWNACISAKPCPTYCEKHEHTERKIAVKFFNTLFTFLNIFHLVYLGILLDFNTDKEQYNSMETFNDWKDLNYISHGVALGMFFLHTLIRAL</sequence>
<dbReference type="PANTHER" id="PTHR13906:SF12">
    <property type="entry name" value="PROTEIN-SERINE O-PALMITOLEOYLTRANSFERASE PORCUPINE"/>
    <property type="match status" value="1"/>
</dbReference>
<evidence type="ECO:0000256" key="8">
    <source>
        <dbReference type="ARBA" id="ARBA00038269"/>
    </source>
</evidence>
<evidence type="ECO:0000313" key="14">
    <source>
        <dbReference type="Proteomes" id="UP001152759"/>
    </source>
</evidence>